<dbReference type="EMBL" id="CM042049">
    <property type="protein sequence ID" value="KAI3745575.1"/>
    <property type="molecule type" value="Genomic_DNA"/>
</dbReference>
<comment type="caution">
    <text evidence="1">The sequence shown here is derived from an EMBL/GenBank/DDBJ whole genome shotgun (WGS) entry which is preliminary data.</text>
</comment>
<reference evidence="1 2" key="2">
    <citation type="journal article" date="2022" name="Mol. Ecol. Resour.">
        <title>The genomes of chicory, endive, great burdock and yacon provide insights into Asteraceae paleo-polyploidization history and plant inulin production.</title>
        <authorList>
            <person name="Fan W."/>
            <person name="Wang S."/>
            <person name="Wang H."/>
            <person name="Wang A."/>
            <person name="Jiang F."/>
            <person name="Liu H."/>
            <person name="Zhao H."/>
            <person name="Xu D."/>
            <person name="Zhang Y."/>
        </authorList>
    </citation>
    <scope>NUCLEOTIDE SEQUENCE [LARGE SCALE GENOMIC DNA]</scope>
    <source>
        <strain evidence="2">cv. Niubang</strain>
    </source>
</reference>
<evidence type="ECO:0000313" key="2">
    <source>
        <dbReference type="Proteomes" id="UP001055879"/>
    </source>
</evidence>
<accession>A0ACB9DGC0</accession>
<proteinExistence type="predicted"/>
<sequence>MRGRLGEEGMFVRIILNYPVGELLGTRFPGTPTGAGPKSPTTGACNGNMIPVEAGSYAPVKAGFCAPVTRGAGAGPCMHVSPIVHGLGTSITGTGIDRYCSGAADALEVLDNKNDKS</sequence>
<organism evidence="1 2">
    <name type="scientific">Arctium lappa</name>
    <name type="common">Greater burdock</name>
    <name type="synonym">Lappa major</name>
    <dbReference type="NCBI Taxonomy" id="4217"/>
    <lineage>
        <taxon>Eukaryota</taxon>
        <taxon>Viridiplantae</taxon>
        <taxon>Streptophyta</taxon>
        <taxon>Embryophyta</taxon>
        <taxon>Tracheophyta</taxon>
        <taxon>Spermatophyta</taxon>
        <taxon>Magnoliopsida</taxon>
        <taxon>eudicotyledons</taxon>
        <taxon>Gunneridae</taxon>
        <taxon>Pentapetalae</taxon>
        <taxon>asterids</taxon>
        <taxon>campanulids</taxon>
        <taxon>Asterales</taxon>
        <taxon>Asteraceae</taxon>
        <taxon>Carduoideae</taxon>
        <taxon>Cardueae</taxon>
        <taxon>Arctiinae</taxon>
        <taxon>Arctium</taxon>
    </lineage>
</organism>
<reference evidence="2" key="1">
    <citation type="journal article" date="2022" name="Mol. Ecol. Resour.">
        <title>The genomes of chicory, endive, great burdock and yacon provide insights into Asteraceae palaeo-polyploidization history and plant inulin production.</title>
        <authorList>
            <person name="Fan W."/>
            <person name="Wang S."/>
            <person name="Wang H."/>
            <person name="Wang A."/>
            <person name="Jiang F."/>
            <person name="Liu H."/>
            <person name="Zhao H."/>
            <person name="Xu D."/>
            <person name="Zhang Y."/>
        </authorList>
    </citation>
    <scope>NUCLEOTIDE SEQUENCE [LARGE SCALE GENOMIC DNA]</scope>
    <source>
        <strain evidence="2">cv. Niubang</strain>
    </source>
</reference>
<protein>
    <submittedName>
        <fullName evidence="1">Uncharacterized protein</fullName>
    </submittedName>
</protein>
<name>A0ACB9DGC0_ARCLA</name>
<keyword evidence="2" id="KW-1185">Reference proteome</keyword>
<gene>
    <name evidence="1" type="ORF">L6452_07975</name>
</gene>
<evidence type="ECO:0000313" key="1">
    <source>
        <dbReference type="EMBL" id="KAI3745575.1"/>
    </source>
</evidence>
<dbReference type="Proteomes" id="UP001055879">
    <property type="component" value="Linkage Group LG03"/>
</dbReference>